<evidence type="ECO:0000313" key="2">
    <source>
        <dbReference type="Proteomes" id="UP001283361"/>
    </source>
</evidence>
<dbReference type="Proteomes" id="UP001283361">
    <property type="component" value="Unassembled WGS sequence"/>
</dbReference>
<comment type="caution">
    <text evidence="1">The sequence shown here is derived from an EMBL/GenBank/DDBJ whole genome shotgun (WGS) entry which is preliminary data.</text>
</comment>
<sequence length="106" mass="11823">MSHTCRLPLSRRSCSTHAQRLHWDKWASLSTSYGNSATVLWPSEMTSVKSTPTVPLLPLANQLSKWNSTMWDELSSVLAGSSKAMGSVRLINITTDLWLCLYPVDL</sequence>
<name>A0AAE1DK98_9GAST</name>
<proteinExistence type="predicted"/>
<dbReference type="AlphaFoldDB" id="A0AAE1DK98"/>
<keyword evidence="2" id="KW-1185">Reference proteome</keyword>
<protein>
    <submittedName>
        <fullName evidence="1">Uncharacterized protein</fullName>
    </submittedName>
</protein>
<organism evidence="1 2">
    <name type="scientific">Elysia crispata</name>
    <name type="common">lettuce slug</name>
    <dbReference type="NCBI Taxonomy" id="231223"/>
    <lineage>
        <taxon>Eukaryota</taxon>
        <taxon>Metazoa</taxon>
        <taxon>Spiralia</taxon>
        <taxon>Lophotrochozoa</taxon>
        <taxon>Mollusca</taxon>
        <taxon>Gastropoda</taxon>
        <taxon>Heterobranchia</taxon>
        <taxon>Euthyneura</taxon>
        <taxon>Panpulmonata</taxon>
        <taxon>Sacoglossa</taxon>
        <taxon>Placobranchoidea</taxon>
        <taxon>Plakobranchidae</taxon>
        <taxon>Elysia</taxon>
    </lineage>
</organism>
<reference evidence="1" key="1">
    <citation type="journal article" date="2023" name="G3 (Bethesda)">
        <title>A reference genome for the long-term kleptoplast-retaining sea slug Elysia crispata morphotype clarki.</title>
        <authorList>
            <person name="Eastman K.E."/>
            <person name="Pendleton A.L."/>
            <person name="Shaikh M.A."/>
            <person name="Suttiyut T."/>
            <person name="Ogas R."/>
            <person name="Tomko P."/>
            <person name="Gavelis G."/>
            <person name="Widhalm J.R."/>
            <person name="Wisecaver J.H."/>
        </authorList>
    </citation>
    <scope>NUCLEOTIDE SEQUENCE</scope>
    <source>
        <strain evidence="1">ECLA1</strain>
    </source>
</reference>
<dbReference type="EMBL" id="JAWDGP010003503">
    <property type="protein sequence ID" value="KAK3773849.1"/>
    <property type="molecule type" value="Genomic_DNA"/>
</dbReference>
<gene>
    <name evidence="1" type="ORF">RRG08_009796</name>
</gene>
<accession>A0AAE1DK98</accession>
<evidence type="ECO:0000313" key="1">
    <source>
        <dbReference type="EMBL" id="KAK3773849.1"/>
    </source>
</evidence>